<dbReference type="EMBL" id="MU004424">
    <property type="protein sequence ID" value="KAF2651515.1"/>
    <property type="molecule type" value="Genomic_DNA"/>
</dbReference>
<accession>A0A6A6SUR5</accession>
<sequence length="112" mass="12332">MTGRVAELSPAIPEPHRETIRKLTERIYKDAASHSTLNLSASEVDETLRDINNAIERVNAGLKGKAWTEAYSALNTLKEVVQNFSASLSMRRASVGQYDTVWPGSRWKGGSA</sequence>
<organism evidence="1 2">
    <name type="scientific">Lophiostoma macrostomum CBS 122681</name>
    <dbReference type="NCBI Taxonomy" id="1314788"/>
    <lineage>
        <taxon>Eukaryota</taxon>
        <taxon>Fungi</taxon>
        <taxon>Dikarya</taxon>
        <taxon>Ascomycota</taxon>
        <taxon>Pezizomycotina</taxon>
        <taxon>Dothideomycetes</taxon>
        <taxon>Pleosporomycetidae</taxon>
        <taxon>Pleosporales</taxon>
        <taxon>Lophiostomataceae</taxon>
        <taxon>Lophiostoma</taxon>
    </lineage>
</organism>
<keyword evidence="2" id="KW-1185">Reference proteome</keyword>
<name>A0A6A6SUR5_9PLEO</name>
<reference evidence="1" key="1">
    <citation type="journal article" date="2020" name="Stud. Mycol.">
        <title>101 Dothideomycetes genomes: a test case for predicting lifestyles and emergence of pathogens.</title>
        <authorList>
            <person name="Haridas S."/>
            <person name="Albert R."/>
            <person name="Binder M."/>
            <person name="Bloem J."/>
            <person name="Labutti K."/>
            <person name="Salamov A."/>
            <person name="Andreopoulos B."/>
            <person name="Baker S."/>
            <person name="Barry K."/>
            <person name="Bills G."/>
            <person name="Bluhm B."/>
            <person name="Cannon C."/>
            <person name="Castanera R."/>
            <person name="Culley D."/>
            <person name="Daum C."/>
            <person name="Ezra D."/>
            <person name="Gonzalez J."/>
            <person name="Henrissat B."/>
            <person name="Kuo A."/>
            <person name="Liang C."/>
            <person name="Lipzen A."/>
            <person name="Lutzoni F."/>
            <person name="Magnuson J."/>
            <person name="Mondo S."/>
            <person name="Nolan M."/>
            <person name="Ohm R."/>
            <person name="Pangilinan J."/>
            <person name="Park H.-J."/>
            <person name="Ramirez L."/>
            <person name="Alfaro M."/>
            <person name="Sun H."/>
            <person name="Tritt A."/>
            <person name="Yoshinaga Y."/>
            <person name="Zwiers L.-H."/>
            <person name="Turgeon B."/>
            <person name="Goodwin S."/>
            <person name="Spatafora J."/>
            <person name="Crous P."/>
            <person name="Grigoriev I."/>
        </authorList>
    </citation>
    <scope>NUCLEOTIDE SEQUENCE</scope>
    <source>
        <strain evidence="1">CBS 122681</strain>
    </source>
</reference>
<evidence type="ECO:0000313" key="1">
    <source>
        <dbReference type="EMBL" id="KAF2651515.1"/>
    </source>
</evidence>
<gene>
    <name evidence="1" type="ORF">K491DRAFT_682124</name>
</gene>
<dbReference type="AlphaFoldDB" id="A0A6A6SUR5"/>
<protein>
    <submittedName>
        <fullName evidence="1">Uncharacterized protein</fullName>
    </submittedName>
</protein>
<dbReference type="Proteomes" id="UP000799324">
    <property type="component" value="Unassembled WGS sequence"/>
</dbReference>
<proteinExistence type="predicted"/>
<dbReference type="OrthoDB" id="3773020at2759"/>
<evidence type="ECO:0000313" key="2">
    <source>
        <dbReference type="Proteomes" id="UP000799324"/>
    </source>
</evidence>